<name>A0A8X6PD96_NEPPI</name>
<dbReference type="Pfam" id="PF13705">
    <property type="entry name" value="TRC8_N"/>
    <property type="match status" value="1"/>
</dbReference>
<dbReference type="InterPro" id="IPR050731">
    <property type="entry name" value="HRD1_E3_ubiq-ligases"/>
</dbReference>
<evidence type="ECO:0000256" key="2">
    <source>
        <dbReference type="ARBA" id="ARBA00022692"/>
    </source>
</evidence>
<keyword evidence="7 9" id="KW-0472">Membrane</keyword>
<feature type="transmembrane region" description="Helical" evidence="9">
    <location>
        <begin position="290"/>
        <end position="312"/>
    </location>
</feature>
<dbReference type="Proteomes" id="UP000887013">
    <property type="component" value="Unassembled WGS sequence"/>
</dbReference>
<evidence type="ECO:0000256" key="8">
    <source>
        <dbReference type="PROSITE-ProRule" id="PRU00175"/>
    </source>
</evidence>
<reference evidence="11" key="1">
    <citation type="submission" date="2020-08" db="EMBL/GenBank/DDBJ databases">
        <title>Multicomponent nature underlies the extraordinary mechanical properties of spider dragline silk.</title>
        <authorList>
            <person name="Kono N."/>
            <person name="Nakamura H."/>
            <person name="Mori M."/>
            <person name="Yoshida Y."/>
            <person name="Ohtoshi R."/>
            <person name="Malay A.D."/>
            <person name="Moran D.A.P."/>
            <person name="Tomita M."/>
            <person name="Numata K."/>
            <person name="Arakawa K."/>
        </authorList>
    </citation>
    <scope>NUCLEOTIDE SEQUENCE</scope>
</reference>
<evidence type="ECO:0000313" key="11">
    <source>
        <dbReference type="EMBL" id="GFT64521.1"/>
    </source>
</evidence>
<dbReference type="InterPro" id="IPR001841">
    <property type="entry name" value="Znf_RING"/>
</dbReference>
<dbReference type="Pfam" id="PF13923">
    <property type="entry name" value="zf-C3HC4_2"/>
    <property type="match status" value="1"/>
</dbReference>
<keyword evidence="12" id="KW-1185">Reference proteome</keyword>
<evidence type="ECO:0000256" key="9">
    <source>
        <dbReference type="SAM" id="Phobius"/>
    </source>
</evidence>
<dbReference type="InterPro" id="IPR025754">
    <property type="entry name" value="TRC8_N_dom"/>
</dbReference>
<evidence type="ECO:0000259" key="10">
    <source>
        <dbReference type="PROSITE" id="PS50089"/>
    </source>
</evidence>
<dbReference type="CDD" id="cd16476">
    <property type="entry name" value="RING-H2_RNF139-like"/>
    <property type="match status" value="1"/>
</dbReference>
<dbReference type="GO" id="GO:0008270">
    <property type="term" value="F:zinc ion binding"/>
    <property type="evidence" value="ECO:0007669"/>
    <property type="project" value="UniProtKB-KW"/>
</dbReference>
<feature type="domain" description="RING-type" evidence="10">
    <location>
        <begin position="548"/>
        <end position="586"/>
    </location>
</feature>
<evidence type="ECO:0000256" key="7">
    <source>
        <dbReference type="ARBA" id="ARBA00023136"/>
    </source>
</evidence>
<dbReference type="GO" id="GO:0036503">
    <property type="term" value="P:ERAD pathway"/>
    <property type="evidence" value="ECO:0007669"/>
    <property type="project" value="TreeGrafter"/>
</dbReference>
<comment type="caution">
    <text evidence="11">The sequence shown here is derived from an EMBL/GenBank/DDBJ whole genome shotgun (WGS) entry which is preliminary data.</text>
</comment>
<feature type="transmembrane region" description="Helical" evidence="9">
    <location>
        <begin position="353"/>
        <end position="372"/>
    </location>
</feature>
<dbReference type="SUPFAM" id="SSF57850">
    <property type="entry name" value="RING/U-box"/>
    <property type="match status" value="1"/>
</dbReference>
<evidence type="ECO:0000256" key="1">
    <source>
        <dbReference type="ARBA" id="ARBA00004141"/>
    </source>
</evidence>
<evidence type="ECO:0000256" key="6">
    <source>
        <dbReference type="ARBA" id="ARBA00022989"/>
    </source>
</evidence>
<keyword evidence="4 8" id="KW-0863">Zinc-finger</keyword>
<comment type="subcellular location">
    <subcellularLocation>
        <location evidence="1">Membrane</location>
        <topology evidence="1">Multi-pass membrane protein</topology>
    </subcellularLocation>
</comment>
<dbReference type="PROSITE" id="PS50089">
    <property type="entry name" value="ZF_RING_2"/>
    <property type="match status" value="1"/>
</dbReference>
<evidence type="ECO:0000256" key="3">
    <source>
        <dbReference type="ARBA" id="ARBA00022723"/>
    </source>
</evidence>
<dbReference type="InterPro" id="IPR013083">
    <property type="entry name" value="Znf_RING/FYVE/PHD"/>
</dbReference>
<gene>
    <name evidence="11" type="primary">Trc8</name>
    <name evidence="11" type="ORF">NPIL_133011</name>
</gene>
<feature type="transmembrane region" description="Helical" evidence="9">
    <location>
        <begin position="148"/>
        <end position="170"/>
    </location>
</feature>
<keyword evidence="3" id="KW-0479">Metal-binding</keyword>
<feature type="transmembrane region" description="Helical" evidence="9">
    <location>
        <begin position="191"/>
        <end position="209"/>
    </location>
</feature>
<evidence type="ECO:0000256" key="5">
    <source>
        <dbReference type="ARBA" id="ARBA00022833"/>
    </source>
</evidence>
<feature type="transmembrane region" description="Helical" evidence="9">
    <location>
        <begin position="107"/>
        <end position="128"/>
    </location>
</feature>
<dbReference type="GO" id="GO:0061630">
    <property type="term" value="F:ubiquitin protein ligase activity"/>
    <property type="evidence" value="ECO:0007669"/>
    <property type="project" value="TreeGrafter"/>
</dbReference>
<dbReference type="GO" id="GO:0036513">
    <property type="term" value="C:Derlin-1 retrotranslocation complex"/>
    <property type="evidence" value="ECO:0007669"/>
    <property type="project" value="TreeGrafter"/>
</dbReference>
<keyword evidence="6 9" id="KW-1133">Transmembrane helix</keyword>
<dbReference type="AlphaFoldDB" id="A0A8X6PD96"/>
<keyword evidence="2 9" id="KW-0812">Transmembrane</keyword>
<dbReference type="Gene3D" id="3.30.40.10">
    <property type="entry name" value="Zinc/RING finger domain, C3HC4 (zinc finger)"/>
    <property type="match status" value="1"/>
</dbReference>
<dbReference type="PANTHER" id="PTHR22763">
    <property type="entry name" value="RING ZINC FINGER PROTEIN"/>
    <property type="match status" value="1"/>
</dbReference>
<dbReference type="EMBL" id="BMAW01115031">
    <property type="protein sequence ID" value="GFT64521.1"/>
    <property type="molecule type" value="Genomic_DNA"/>
</dbReference>
<organism evidence="11 12">
    <name type="scientific">Nephila pilipes</name>
    <name type="common">Giant wood spider</name>
    <name type="synonym">Nephila maculata</name>
    <dbReference type="NCBI Taxonomy" id="299642"/>
    <lineage>
        <taxon>Eukaryota</taxon>
        <taxon>Metazoa</taxon>
        <taxon>Ecdysozoa</taxon>
        <taxon>Arthropoda</taxon>
        <taxon>Chelicerata</taxon>
        <taxon>Arachnida</taxon>
        <taxon>Araneae</taxon>
        <taxon>Araneomorphae</taxon>
        <taxon>Entelegynae</taxon>
        <taxon>Araneoidea</taxon>
        <taxon>Nephilidae</taxon>
        <taxon>Nephila</taxon>
    </lineage>
</organism>
<proteinExistence type="predicted"/>
<dbReference type="SMART" id="SM00184">
    <property type="entry name" value="RING"/>
    <property type="match status" value="1"/>
</dbReference>
<dbReference type="OrthoDB" id="4348522at2759"/>
<evidence type="ECO:0000256" key="4">
    <source>
        <dbReference type="ARBA" id="ARBA00022771"/>
    </source>
</evidence>
<dbReference type="GO" id="GO:0043161">
    <property type="term" value="P:proteasome-mediated ubiquitin-dependent protein catabolic process"/>
    <property type="evidence" value="ECO:0007669"/>
    <property type="project" value="TreeGrafter"/>
</dbReference>
<feature type="transmembrane region" description="Helical" evidence="9">
    <location>
        <begin position="462"/>
        <end position="482"/>
    </location>
</feature>
<feature type="transmembrane region" description="Helical" evidence="9">
    <location>
        <begin position="432"/>
        <end position="450"/>
    </location>
</feature>
<evidence type="ECO:0000313" key="12">
    <source>
        <dbReference type="Proteomes" id="UP000887013"/>
    </source>
</evidence>
<sequence length="596" mass="68033">MSLTTKVSAVLDIALRVPPLFLLDAVLNHGYETTKNSVEKFMEFAFTGWNENNVTEPALLNDWLSPSTIEDIGINLLSFLLNMQVFLIAVFVCLFSTKQLAYIYIRMAAIAIIILMYEMNANYVNLFINKSHDEKTPQLIEKSNHTTLLILTFLFSFTNTLNLIVVWLVFFTPILACSLSLPITIIKSTPTFSAVGSALLLAYSVWLHGFKVCDLIYKGIMWCHGAVGNYGLYSMIESHWTNLHITQVFRVFWIIRMVKFLSYANENNSEPLSLSETIKSSIINGSENSIAVLGMASTLSLACEIFGHIIYLLLRVHDPIEKELGNLCSILFLTLNLQVGVTEIDPESRYIQISRNIILIMTALMHFTYYIGNPILISLGASNNPSIIKHIKALIVISIPIVIPILIIYHQWSTETQNSWFTTMTSFMAELIIKGLISVLIYLLFIIDTYRNGLWENLDDYIFYLKFSVTTAEFLLGIYLLFNSIWIFTFETTSIIRACMMGLHIYFNIYIPAINGWSSYQTRDSALRKINFLPVATKEQLKCRKDVCAICFQALTTARITSCNHYFHGICLRKWLNVQDTCPLCHKILYDLKHIR</sequence>
<feature type="transmembrane region" description="Helical" evidence="9">
    <location>
        <begin position="393"/>
        <end position="412"/>
    </location>
</feature>
<feature type="transmembrane region" description="Helical" evidence="9">
    <location>
        <begin position="72"/>
        <end position="95"/>
    </location>
</feature>
<accession>A0A8X6PD96</accession>
<keyword evidence="5" id="KW-0862">Zinc</keyword>
<dbReference type="PANTHER" id="PTHR22763:SF163">
    <property type="entry name" value="E3 UBIQUITIN-PROTEIN LIGASE RNF139"/>
    <property type="match status" value="1"/>
</dbReference>
<protein>
    <submittedName>
        <fullName evidence="11">Protein TRC8 homolog</fullName>
    </submittedName>
</protein>
<feature type="transmembrane region" description="Helical" evidence="9">
    <location>
        <begin position="494"/>
        <end position="513"/>
    </location>
</feature>